<accession>A0A9P0G3J8</accession>
<comment type="catalytic activity">
    <reaction evidence="16">
        <text>1-(5Z,8Z,11Z,14Z-eicosatetraenoyl)-sn-glycerol + ATP = 1-(5Z,8Z,11Z,14Z-eicosatetraenoyl)-sn-glycero-3-phosphate + ADP + H(+)</text>
        <dbReference type="Rhea" id="RHEA:43328"/>
        <dbReference type="ChEBI" id="CHEBI:15378"/>
        <dbReference type="ChEBI" id="CHEBI:30616"/>
        <dbReference type="ChEBI" id="CHEBI:34071"/>
        <dbReference type="ChEBI" id="CHEBI:74938"/>
        <dbReference type="ChEBI" id="CHEBI:456216"/>
    </reaction>
    <physiologicalReaction direction="left-to-right" evidence="16">
        <dbReference type="Rhea" id="RHEA:43329"/>
    </physiologicalReaction>
</comment>
<evidence type="ECO:0000256" key="21">
    <source>
        <dbReference type="ARBA" id="ARBA00025749"/>
    </source>
</evidence>
<evidence type="ECO:0000256" key="23">
    <source>
        <dbReference type="ARBA" id="ARBA00026098"/>
    </source>
</evidence>
<dbReference type="EC" id="2.7.1.138" evidence="22"/>
<dbReference type="PANTHER" id="PTHR12358:SF31">
    <property type="entry name" value="ACYLGLYCEROL KINASE, MITOCHONDRIAL"/>
    <property type="match status" value="1"/>
</dbReference>
<organism evidence="31 32">
    <name type="scientific">Psylliodes chrysocephalus</name>
    <dbReference type="NCBI Taxonomy" id="3402493"/>
    <lineage>
        <taxon>Eukaryota</taxon>
        <taxon>Metazoa</taxon>
        <taxon>Ecdysozoa</taxon>
        <taxon>Arthropoda</taxon>
        <taxon>Hexapoda</taxon>
        <taxon>Insecta</taxon>
        <taxon>Pterygota</taxon>
        <taxon>Neoptera</taxon>
        <taxon>Endopterygota</taxon>
        <taxon>Coleoptera</taxon>
        <taxon>Polyphaga</taxon>
        <taxon>Cucujiformia</taxon>
        <taxon>Chrysomeloidea</taxon>
        <taxon>Chrysomelidae</taxon>
        <taxon>Galerucinae</taxon>
        <taxon>Alticini</taxon>
        <taxon>Psylliodes</taxon>
    </lineage>
</organism>
<dbReference type="SUPFAM" id="SSF111331">
    <property type="entry name" value="NAD kinase/diacylglycerol kinase-like"/>
    <property type="match status" value="1"/>
</dbReference>
<evidence type="ECO:0000256" key="29">
    <source>
        <dbReference type="ARBA" id="ARBA00048876"/>
    </source>
</evidence>
<dbReference type="Pfam" id="PF00781">
    <property type="entry name" value="DAGK_cat"/>
    <property type="match status" value="1"/>
</dbReference>
<gene>
    <name evidence="31" type="ORF">PSYICH_LOCUS854</name>
</gene>
<evidence type="ECO:0000256" key="3">
    <source>
        <dbReference type="ARBA" id="ARBA00004637"/>
    </source>
</evidence>
<evidence type="ECO:0000256" key="20">
    <source>
        <dbReference type="ARBA" id="ARBA00024636"/>
    </source>
</evidence>
<comment type="catalytic activity">
    <reaction evidence="15">
        <text>a 1,2-diacyl-sn-glycerol + ATP = a 1,2-diacyl-sn-glycero-3-phosphate + ADP + H(+)</text>
        <dbReference type="Rhea" id="RHEA:10272"/>
        <dbReference type="ChEBI" id="CHEBI:15378"/>
        <dbReference type="ChEBI" id="CHEBI:17815"/>
        <dbReference type="ChEBI" id="CHEBI:30616"/>
        <dbReference type="ChEBI" id="CHEBI:58608"/>
        <dbReference type="ChEBI" id="CHEBI:456216"/>
        <dbReference type="EC" id="2.7.1.107"/>
    </reaction>
    <physiologicalReaction direction="left-to-right" evidence="15">
        <dbReference type="Rhea" id="RHEA:10273"/>
    </physiologicalReaction>
</comment>
<comment type="catalytic activity">
    <reaction evidence="29">
        <text>N-(hexanoyl)sphing-4-enine + ATP = N-hexanoylsphing-4-enine 1-phosphate + ADP + H(+)</text>
        <dbReference type="Rhea" id="RHEA:43312"/>
        <dbReference type="ChEBI" id="CHEBI:15378"/>
        <dbReference type="ChEBI" id="CHEBI:30616"/>
        <dbReference type="ChEBI" id="CHEBI:63867"/>
        <dbReference type="ChEBI" id="CHEBI:82959"/>
        <dbReference type="ChEBI" id="CHEBI:456216"/>
    </reaction>
    <physiologicalReaction direction="left-to-right" evidence="29">
        <dbReference type="Rhea" id="RHEA:43313"/>
    </physiologicalReaction>
</comment>
<dbReference type="InterPro" id="IPR016064">
    <property type="entry name" value="NAD/diacylglycerol_kinase_sf"/>
</dbReference>
<keyword evidence="13" id="KW-0472">Membrane</keyword>
<keyword evidence="9" id="KW-0999">Mitochondrion inner membrane</keyword>
<dbReference type="GO" id="GO:0005758">
    <property type="term" value="C:mitochondrial intermembrane space"/>
    <property type="evidence" value="ECO:0007669"/>
    <property type="project" value="UniProtKB-SubCell"/>
</dbReference>
<evidence type="ECO:0000256" key="22">
    <source>
        <dbReference type="ARBA" id="ARBA00026096"/>
    </source>
</evidence>
<proteinExistence type="inferred from homology"/>
<dbReference type="GO" id="GO:0001729">
    <property type="term" value="F:ceramide kinase activity"/>
    <property type="evidence" value="ECO:0007669"/>
    <property type="project" value="UniProtKB-EC"/>
</dbReference>
<dbReference type="GO" id="GO:0046512">
    <property type="term" value="P:sphingosine biosynthetic process"/>
    <property type="evidence" value="ECO:0007669"/>
    <property type="project" value="TreeGrafter"/>
</dbReference>
<dbReference type="SMART" id="SM00046">
    <property type="entry name" value="DAGKc"/>
    <property type="match status" value="1"/>
</dbReference>
<comment type="catalytic activity">
    <reaction evidence="20">
        <text>1-hexadecanoyl-sn-glycerol + ATP = 1-hexadecanoyl-sn-glycero-3-phosphate + ADP + H(+)</text>
        <dbReference type="Rhea" id="RHEA:43308"/>
        <dbReference type="ChEBI" id="CHEBI:15378"/>
        <dbReference type="ChEBI" id="CHEBI:30616"/>
        <dbReference type="ChEBI" id="CHEBI:57518"/>
        <dbReference type="ChEBI" id="CHEBI:75542"/>
        <dbReference type="ChEBI" id="CHEBI:456216"/>
    </reaction>
    <physiologicalReaction direction="left-to-right" evidence="20">
        <dbReference type="Rhea" id="RHEA:43309"/>
    </physiologicalReaction>
</comment>
<evidence type="ECO:0000256" key="25">
    <source>
        <dbReference type="ARBA" id="ARBA00030553"/>
    </source>
</evidence>
<comment type="similarity">
    <text evidence="21">Belongs to the AGK family.</text>
</comment>
<keyword evidence="11" id="KW-0443">Lipid metabolism</keyword>
<dbReference type="EMBL" id="OV651813">
    <property type="protein sequence ID" value="CAH1098643.1"/>
    <property type="molecule type" value="Genomic_DNA"/>
</dbReference>
<dbReference type="GO" id="GO:0005743">
    <property type="term" value="C:mitochondrial inner membrane"/>
    <property type="evidence" value="ECO:0007669"/>
    <property type="project" value="UniProtKB-SubCell"/>
</dbReference>
<evidence type="ECO:0000256" key="12">
    <source>
        <dbReference type="ARBA" id="ARBA00023128"/>
    </source>
</evidence>
<dbReference type="GO" id="GO:0047620">
    <property type="term" value="F:acylglycerol kinase activity"/>
    <property type="evidence" value="ECO:0007669"/>
    <property type="project" value="UniProtKB-EC"/>
</dbReference>
<evidence type="ECO:0000256" key="16">
    <source>
        <dbReference type="ARBA" id="ARBA00024483"/>
    </source>
</evidence>
<dbReference type="Proteomes" id="UP001153636">
    <property type="component" value="Chromosome 1"/>
</dbReference>
<evidence type="ECO:0000256" key="24">
    <source>
        <dbReference type="ARBA" id="ARBA00026142"/>
    </source>
</evidence>
<dbReference type="GO" id="GO:0005524">
    <property type="term" value="F:ATP binding"/>
    <property type="evidence" value="ECO:0007669"/>
    <property type="project" value="UniProtKB-KW"/>
</dbReference>
<protein>
    <recommendedName>
        <fullName evidence="24">Acylglycerol kinase, mitochondrial</fullName>
        <ecNumber evidence="5">2.7.1.107</ecNumber>
        <ecNumber evidence="22">2.7.1.138</ecNumber>
        <ecNumber evidence="23">2.7.1.94</ecNumber>
    </recommendedName>
    <alternativeName>
        <fullName evidence="25">Multiple substrate lipid kinase</fullName>
    </alternativeName>
</protein>
<evidence type="ECO:0000313" key="31">
    <source>
        <dbReference type="EMBL" id="CAH1098643.1"/>
    </source>
</evidence>
<evidence type="ECO:0000256" key="6">
    <source>
        <dbReference type="ARBA" id="ARBA00022679"/>
    </source>
</evidence>
<evidence type="ECO:0000256" key="11">
    <source>
        <dbReference type="ARBA" id="ARBA00023098"/>
    </source>
</evidence>
<evidence type="ECO:0000256" key="26">
    <source>
        <dbReference type="ARBA" id="ARBA00044480"/>
    </source>
</evidence>
<keyword evidence="7" id="KW-0547">Nucleotide-binding</keyword>
<keyword evidence="10" id="KW-0067">ATP-binding</keyword>
<comment type="catalytic activity">
    <reaction evidence="17">
        <text>1-(9Z-octadecenoyl)-sn-glycerol + ATP = 1-(9Z-octadecenoyl)-sn-glycero-3-phosphate + ADP + H(+)</text>
        <dbReference type="Rhea" id="RHEA:41079"/>
        <dbReference type="ChEBI" id="CHEBI:15378"/>
        <dbReference type="ChEBI" id="CHEBI:30616"/>
        <dbReference type="ChEBI" id="CHEBI:74544"/>
        <dbReference type="ChEBI" id="CHEBI:75757"/>
        <dbReference type="ChEBI" id="CHEBI:456216"/>
    </reaction>
    <physiologicalReaction direction="left-to-right" evidence="17">
        <dbReference type="Rhea" id="RHEA:41080"/>
    </physiologicalReaction>
</comment>
<evidence type="ECO:0000256" key="15">
    <source>
        <dbReference type="ARBA" id="ARBA00023411"/>
    </source>
</evidence>
<evidence type="ECO:0000259" key="30">
    <source>
        <dbReference type="PROSITE" id="PS50146"/>
    </source>
</evidence>
<sequence length="425" mass="47749">MLLVVKFAKTVRNNWKKSVFFSGVVTYGVIYTKNYIDTQDLMRLYCQKAAKFGKQPLPLHINPRHITVILNPSANKRKANEEFEKYCAPLLHLAGITVEIKKTESEGHAKTIIEEIGGTDAIVIAGGDGTLSEVVTGLLRKTNDKTSNIPLGILPLGKTNSIASVQFPGKKKIEKVKALADATMAIIEESIRPVDVMKIELLSNDESDDVNNKPVYAVSSLKWGAYRDAAARKDSYWYFGPLRNYATYIFNGFKSKLSWNCEAQITYSAPCEGCSNCYKRNDTVSNGGFFSKFMKGDPIQAKYLAINNPECQICHEKKICTSDLALSTQNIIPQTKEMLPKLVVEIGPDHVDYLDFVKNGFKLEKGEKKDIKEVIEAKSININPENDRQDTWFSIDNEDFEVRPIKITLLPRIINIFCKKDSINV</sequence>
<evidence type="ECO:0000256" key="5">
    <source>
        <dbReference type="ARBA" id="ARBA00012133"/>
    </source>
</evidence>
<evidence type="ECO:0000256" key="7">
    <source>
        <dbReference type="ARBA" id="ARBA00022741"/>
    </source>
</evidence>
<evidence type="ECO:0000256" key="1">
    <source>
        <dbReference type="ARBA" id="ARBA00001946"/>
    </source>
</evidence>
<evidence type="ECO:0000256" key="9">
    <source>
        <dbReference type="ARBA" id="ARBA00022792"/>
    </source>
</evidence>
<dbReference type="GO" id="GO:0046513">
    <property type="term" value="P:ceramide biosynthetic process"/>
    <property type="evidence" value="ECO:0007669"/>
    <property type="project" value="TreeGrafter"/>
</dbReference>
<comment type="catalytic activity">
    <reaction evidence="19">
        <text>2-(5Z,8Z,11Z,14Z-eicosatetraenoyl)-glycerol + ATP = 2-(5Z,8Z,11Z,14Z-eicosatetraenoyl)-sn-glycero-3-phosphate + ADP + H(+)</text>
        <dbReference type="Rhea" id="RHEA:43316"/>
        <dbReference type="ChEBI" id="CHEBI:15378"/>
        <dbReference type="ChEBI" id="CHEBI:30616"/>
        <dbReference type="ChEBI" id="CHEBI:52392"/>
        <dbReference type="ChEBI" id="CHEBI:78209"/>
        <dbReference type="ChEBI" id="CHEBI:456216"/>
    </reaction>
    <physiologicalReaction direction="left-to-right" evidence="19">
        <dbReference type="Rhea" id="RHEA:43317"/>
    </physiologicalReaction>
</comment>
<comment type="cofactor">
    <cofactor evidence="1">
        <name>Mg(2+)</name>
        <dbReference type="ChEBI" id="CHEBI:18420"/>
    </cofactor>
</comment>
<dbReference type="Pfam" id="PF19712">
    <property type="entry name" value="AGK_C"/>
    <property type="match status" value="1"/>
</dbReference>
<feature type="domain" description="DAGKc" evidence="30">
    <location>
        <begin position="61"/>
        <end position="203"/>
    </location>
</feature>
<evidence type="ECO:0000313" key="32">
    <source>
        <dbReference type="Proteomes" id="UP001153636"/>
    </source>
</evidence>
<evidence type="ECO:0000256" key="2">
    <source>
        <dbReference type="ARBA" id="ARBA00004569"/>
    </source>
</evidence>
<dbReference type="OrthoDB" id="9979394at2759"/>
<evidence type="ECO:0000256" key="19">
    <source>
        <dbReference type="ARBA" id="ARBA00024556"/>
    </source>
</evidence>
<keyword evidence="32" id="KW-1185">Reference proteome</keyword>
<evidence type="ECO:0000256" key="8">
    <source>
        <dbReference type="ARBA" id="ARBA00022777"/>
    </source>
</evidence>
<comment type="pathway">
    <text evidence="4">Lipid metabolism; glycerolipid metabolism.</text>
</comment>
<comment type="catalytic activity">
    <reaction evidence="27">
        <text>an N-acylsphing-4-enine + ATP = an N-acylsphing-4-enine 1-phosphate + ADP + H(+)</text>
        <dbReference type="Rhea" id="RHEA:17929"/>
        <dbReference type="ChEBI" id="CHEBI:15378"/>
        <dbReference type="ChEBI" id="CHEBI:30616"/>
        <dbReference type="ChEBI" id="CHEBI:52639"/>
        <dbReference type="ChEBI" id="CHEBI:57674"/>
        <dbReference type="ChEBI" id="CHEBI:456216"/>
        <dbReference type="EC" id="2.7.1.138"/>
    </reaction>
    <physiologicalReaction direction="left-to-right" evidence="27">
        <dbReference type="Rhea" id="RHEA:17930"/>
    </physiologicalReaction>
</comment>
<evidence type="ECO:0000256" key="14">
    <source>
        <dbReference type="ARBA" id="ARBA00023371"/>
    </source>
</evidence>
<keyword evidence="8" id="KW-0418">Kinase</keyword>
<dbReference type="InterPro" id="IPR017438">
    <property type="entry name" value="ATP-NAD_kinase_N"/>
</dbReference>
<dbReference type="PROSITE" id="PS50146">
    <property type="entry name" value="DAGK"/>
    <property type="match status" value="1"/>
</dbReference>
<dbReference type="GO" id="GO:0004143">
    <property type="term" value="F:ATP-dependent diacylglycerol kinase activity"/>
    <property type="evidence" value="ECO:0007669"/>
    <property type="project" value="UniProtKB-EC"/>
</dbReference>
<name>A0A9P0G3J8_9CUCU</name>
<comment type="subcellular location">
    <subcellularLocation>
        <location evidence="3">Mitochondrion inner membrane</location>
        <topology evidence="3">Peripheral membrane protein</topology>
    </subcellularLocation>
    <subcellularLocation>
        <location evidence="2">Mitochondrion intermembrane space</location>
    </subcellularLocation>
</comment>
<evidence type="ECO:0000256" key="4">
    <source>
        <dbReference type="ARBA" id="ARBA00005175"/>
    </source>
</evidence>
<keyword evidence="6" id="KW-0808">Transferase</keyword>
<dbReference type="PANTHER" id="PTHR12358">
    <property type="entry name" value="SPHINGOSINE KINASE"/>
    <property type="match status" value="1"/>
</dbReference>
<evidence type="ECO:0000256" key="10">
    <source>
        <dbReference type="ARBA" id="ARBA00022840"/>
    </source>
</evidence>
<evidence type="ECO:0000256" key="27">
    <source>
        <dbReference type="ARBA" id="ARBA00048034"/>
    </source>
</evidence>
<evidence type="ECO:0000256" key="17">
    <source>
        <dbReference type="ARBA" id="ARBA00024505"/>
    </source>
</evidence>
<dbReference type="InterPro" id="IPR050187">
    <property type="entry name" value="Lipid_Phosphate_FormReg"/>
</dbReference>
<comment type="catalytic activity">
    <reaction evidence="18">
        <text>a 1-acyl-sn-glycerol + ATP = a 1-acyl-sn-glycero-3-phosphate + ADP + H(+)</text>
        <dbReference type="Rhea" id="RHEA:33747"/>
        <dbReference type="ChEBI" id="CHEBI:15378"/>
        <dbReference type="ChEBI" id="CHEBI:30616"/>
        <dbReference type="ChEBI" id="CHEBI:57970"/>
        <dbReference type="ChEBI" id="CHEBI:64683"/>
        <dbReference type="ChEBI" id="CHEBI:456216"/>
    </reaction>
    <physiologicalReaction direction="left-to-right" evidence="18">
        <dbReference type="Rhea" id="RHEA:33748"/>
    </physiologicalReaction>
</comment>
<dbReference type="Gene3D" id="3.40.50.10330">
    <property type="entry name" value="Probable inorganic polyphosphate/atp-NAD kinase, domain 1"/>
    <property type="match status" value="1"/>
</dbReference>
<comment type="catalytic activity">
    <reaction evidence="14">
        <text>1,2-di-(9Z-octadecenoyl)-sn-glycerol + ATP = 1,2-di-(9Z-octadecenoyl)-sn-glycero-3-phosphate + ADP + H(+)</text>
        <dbReference type="Rhea" id="RHEA:40327"/>
        <dbReference type="ChEBI" id="CHEBI:15378"/>
        <dbReference type="ChEBI" id="CHEBI:30616"/>
        <dbReference type="ChEBI" id="CHEBI:52333"/>
        <dbReference type="ChEBI" id="CHEBI:74546"/>
        <dbReference type="ChEBI" id="CHEBI:456216"/>
    </reaction>
    <physiologicalReaction direction="left-to-right" evidence="14">
        <dbReference type="Rhea" id="RHEA:40328"/>
    </physiologicalReaction>
</comment>
<comment type="catalytic activity">
    <reaction evidence="26">
        <text>a 2-acylglycerol + ATP = a 2-acyl-sn-glycerol 3-phosphate + ADP + H(+)</text>
        <dbReference type="Rhea" id="RHEA:39847"/>
        <dbReference type="ChEBI" id="CHEBI:15378"/>
        <dbReference type="ChEBI" id="CHEBI:17389"/>
        <dbReference type="ChEBI" id="CHEBI:30616"/>
        <dbReference type="ChEBI" id="CHEBI:64982"/>
        <dbReference type="ChEBI" id="CHEBI:456216"/>
    </reaction>
    <physiologicalReaction direction="left-to-right" evidence="26">
        <dbReference type="Rhea" id="RHEA:39848"/>
    </physiologicalReaction>
</comment>
<evidence type="ECO:0000256" key="13">
    <source>
        <dbReference type="ARBA" id="ARBA00023136"/>
    </source>
</evidence>
<evidence type="ECO:0000256" key="18">
    <source>
        <dbReference type="ARBA" id="ARBA00024512"/>
    </source>
</evidence>
<keyword evidence="12" id="KW-0496">Mitochondrion</keyword>
<evidence type="ECO:0000256" key="28">
    <source>
        <dbReference type="ARBA" id="ARBA00048663"/>
    </source>
</evidence>
<dbReference type="AlphaFoldDB" id="A0A9P0G3J8"/>
<reference evidence="31" key="1">
    <citation type="submission" date="2022-01" db="EMBL/GenBank/DDBJ databases">
        <authorList>
            <person name="King R."/>
        </authorList>
    </citation>
    <scope>NUCLEOTIDE SEQUENCE</scope>
</reference>
<dbReference type="InterPro" id="IPR001206">
    <property type="entry name" value="Diacylglycerol_kinase_cat_dom"/>
</dbReference>
<comment type="catalytic activity">
    <reaction evidence="28">
        <text>a monoacylglycerol + ATP = a monoacyl-sn-glycero-3-phosphate + ADP + H(+)</text>
        <dbReference type="Rhea" id="RHEA:19293"/>
        <dbReference type="ChEBI" id="CHEBI:15378"/>
        <dbReference type="ChEBI" id="CHEBI:17408"/>
        <dbReference type="ChEBI" id="CHEBI:30616"/>
        <dbReference type="ChEBI" id="CHEBI:77589"/>
        <dbReference type="ChEBI" id="CHEBI:456216"/>
        <dbReference type="EC" id="2.7.1.94"/>
    </reaction>
    <physiologicalReaction direction="left-to-right" evidence="28">
        <dbReference type="Rhea" id="RHEA:19294"/>
    </physiologicalReaction>
</comment>
<dbReference type="EC" id="2.7.1.94" evidence="23"/>
<dbReference type="EC" id="2.7.1.107" evidence="5"/>
<dbReference type="InterPro" id="IPR045579">
    <property type="entry name" value="AGK_C"/>
</dbReference>